<dbReference type="CDD" id="cd01949">
    <property type="entry name" value="GGDEF"/>
    <property type="match status" value="1"/>
</dbReference>
<dbReference type="NCBIfam" id="TIGR00254">
    <property type="entry name" value="GGDEF"/>
    <property type="match status" value="1"/>
</dbReference>
<keyword evidence="4" id="KW-1185">Reference proteome</keyword>
<dbReference type="SUPFAM" id="SSF55781">
    <property type="entry name" value="GAF domain-like"/>
    <property type="match status" value="1"/>
</dbReference>
<sequence>MRGAPKMNELYPHVDISMIRRLAGERDFSKFFELAATEAARAVQADGAALIQHAGDNRLQYRFFQGLPADYQKLASSFTFSSESGTAGVALRTGSPIFTQNYKESPYAIPEFIETGIQANFVIPIGPEDDRRAVMAIAWFKSKPIQPPNATQLAIVQLLSDLIYAALYRQSLEENLAQQAQHDALTGLPNRRYLLDHLGKILNQSQENRDHMAVAILDLDGFKPVNDTYGHAAGDQVLKQLAARMVTVARDVDFIARLGGDEFAFVFGSVQGKACLENLLDRICAILEKPYILSDGNSVECPSSLGVILVPEHETDAETLLRHADRAMYVAKGRKKIIDTPWEIFKSESLSHASRSSQDLGALFSSQLELHYQPVFDISRKCVVRLEALARLRDGDRLTMPSNFIPSLNQRQRRKLFDAVLEGVLNQVQKWKIENDCITSISINVEPLTLVDSQLPQRIYNGLNLYDVEPHQITLEILEQGEFLSQKAAIRQLTELRAMGIRLAIDDLGAAYSSLLRLRNFPIDEVKLDQAFVRELSSNLKDIAFVLSVRELARGLAVDLVAEGAETPEVINILQALGINQIQGYGIAMPQQPSDVPNLLHQLNSWENPPQKNIFAVAYTKHLTMDSNIIGLLLSSPRHLNAETLSGQISSALGGILACIPEAFSLYRKQLVLLHDMARHHDTDLRLPIKRYQELGSQLRHVLHEAARME</sequence>
<dbReference type="InterPro" id="IPR003018">
    <property type="entry name" value="GAF"/>
</dbReference>
<dbReference type="GO" id="GO:0052621">
    <property type="term" value="F:diguanylate cyclase activity"/>
    <property type="evidence" value="ECO:0007669"/>
    <property type="project" value="UniProtKB-EC"/>
</dbReference>
<dbReference type="GO" id="GO:0071111">
    <property type="term" value="F:cyclic-guanylate-specific phosphodiesterase activity"/>
    <property type="evidence" value="ECO:0007669"/>
    <property type="project" value="InterPro"/>
</dbReference>
<keyword evidence="3" id="KW-0808">Transferase</keyword>
<feature type="domain" description="GGDEF" evidence="2">
    <location>
        <begin position="210"/>
        <end position="342"/>
    </location>
</feature>
<dbReference type="CDD" id="cd01948">
    <property type="entry name" value="EAL"/>
    <property type="match status" value="1"/>
</dbReference>
<keyword evidence="3" id="KW-0548">Nucleotidyltransferase</keyword>
<dbReference type="PROSITE" id="PS50887">
    <property type="entry name" value="GGDEF"/>
    <property type="match status" value="1"/>
</dbReference>
<name>A0A238D9W9_THIDL</name>
<accession>A0A238D9W9</accession>
<protein>
    <submittedName>
        <fullName evidence="3">Putative Diguanylate cyclase</fullName>
        <ecNumber evidence="3">2.7.7.65</ecNumber>
    </submittedName>
</protein>
<dbReference type="InterPro" id="IPR043128">
    <property type="entry name" value="Rev_trsase/Diguanyl_cyclase"/>
</dbReference>
<dbReference type="Pfam" id="PF00990">
    <property type="entry name" value="GGDEF"/>
    <property type="match status" value="1"/>
</dbReference>
<proteinExistence type="predicted"/>
<dbReference type="Pfam" id="PF13185">
    <property type="entry name" value="GAF_2"/>
    <property type="match status" value="1"/>
</dbReference>
<dbReference type="InterPro" id="IPR000160">
    <property type="entry name" value="GGDEF_dom"/>
</dbReference>
<reference evidence="3 4" key="1">
    <citation type="submission" date="2016-06" db="EMBL/GenBank/DDBJ databases">
        <authorList>
            <person name="Kjaerup R.B."/>
            <person name="Dalgaard T.S."/>
            <person name="Juul-Madsen H.R."/>
        </authorList>
    </citation>
    <scope>NUCLEOTIDE SEQUENCE [LARGE SCALE GENOMIC DNA]</scope>
    <source>
        <strain evidence="3 4">DSM 16361</strain>
    </source>
</reference>
<dbReference type="InterPro" id="IPR029787">
    <property type="entry name" value="Nucleotide_cyclase"/>
</dbReference>
<dbReference type="InterPro" id="IPR035919">
    <property type="entry name" value="EAL_sf"/>
</dbReference>
<dbReference type="Pfam" id="PF00563">
    <property type="entry name" value="EAL"/>
    <property type="match status" value="1"/>
</dbReference>
<evidence type="ECO:0000313" key="4">
    <source>
        <dbReference type="Proteomes" id="UP000214566"/>
    </source>
</evidence>
<dbReference type="SMART" id="SM00267">
    <property type="entry name" value="GGDEF"/>
    <property type="match status" value="1"/>
</dbReference>
<dbReference type="PANTHER" id="PTHR33121">
    <property type="entry name" value="CYCLIC DI-GMP PHOSPHODIESTERASE PDEF"/>
    <property type="match status" value="1"/>
</dbReference>
<dbReference type="SUPFAM" id="SSF141868">
    <property type="entry name" value="EAL domain-like"/>
    <property type="match status" value="1"/>
</dbReference>
<dbReference type="InterPro" id="IPR050706">
    <property type="entry name" value="Cyclic-di-GMP_PDE-like"/>
</dbReference>
<dbReference type="SMART" id="SM00052">
    <property type="entry name" value="EAL"/>
    <property type="match status" value="1"/>
</dbReference>
<organism evidence="3 4">
    <name type="scientific">Thiomonas delicata</name>
    <name type="common">Thiomonas cuprina</name>
    <dbReference type="NCBI Taxonomy" id="364030"/>
    <lineage>
        <taxon>Bacteria</taxon>
        <taxon>Pseudomonadati</taxon>
        <taxon>Pseudomonadota</taxon>
        <taxon>Betaproteobacteria</taxon>
        <taxon>Burkholderiales</taxon>
        <taxon>Thiomonas</taxon>
    </lineage>
</organism>
<evidence type="ECO:0000259" key="2">
    <source>
        <dbReference type="PROSITE" id="PS50887"/>
    </source>
</evidence>
<dbReference type="SUPFAM" id="SSF55073">
    <property type="entry name" value="Nucleotide cyclase"/>
    <property type="match status" value="1"/>
</dbReference>
<dbReference type="EMBL" id="FLMQ01000058">
    <property type="protein sequence ID" value="SBP90049.1"/>
    <property type="molecule type" value="Genomic_DNA"/>
</dbReference>
<dbReference type="Gene3D" id="3.30.450.40">
    <property type="match status" value="1"/>
</dbReference>
<evidence type="ECO:0000259" key="1">
    <source>
        <dbReference type="PROSITE" id="PS50883"/>
    </source>
</evidence>
<dbReference type="Proteomes" id="UP000214566">
    <property type="component" value="Unassembled WGS sequence"/>
</dbReference>
<dbReference type="InterPro" id="IPR001633">
    <property type="entry name" value="EAL_dom"/>
</dbReference>
<dbReference type="PROSITE" id="PS50883">
    <property type="entry name" value="EAL"/>
    <property type="match status" value="1"/>
</dbReference>
<gene>
    <name evidence="3" type="ORF">THIARS_90199</name>
</gene>
<dbReference type="Gene3D" id="3.30.70.270">
    <property type="match status" value="1"/>
</dbReference>
<dbReference type="InterPro" id="IPR029016">
    <property type="entry name" value="GAF-like_dom_sf"/>
</dbReference>
<dbReference type="PANTHER" id="PTHR33121:SF79">
    <property type="entry name" value="CYCLIC DI-GMP PHOSPHODIESTERASE PDED-RELATED"/>
    <property type="match status" value="1"/>
</dbReference>
<feature type="domain" description="EAL" evidence="1">
    <location>
        <begin position="352"/>
        <end position="604"/>
    </location>
</feature>
<dbReference type="Gene3D" id="3.20.20.450">
    <property type="entry name" value="EAL domain"/>
    <property type="match status" value="1"/>
</dbReference>
<dbReference type="OrthoDB" id="9804951at2"/>
<dbReference type="AlphaFoldDB" id="A0A238D9W9"/>
<dbReference type="EC" id="2.7.7.65" evidence="3"/>
<evidence type="ECO:0000313" key="3">
    <source>
        <dbReference type="EMBL" id="SBP90049.1"/>
    </source>
</evidence>